<name>A0A5N6PZE3_9ASTR</name>
<evidence type="ECO:0000313" key="2">
    <source>
        <dbReference type="Proteomes" id="UP000326396"/>
    </source>
</evidence>
<organism evidence="1 2">
    <name type="scientific">Mikania micrantha</name>
    <name type="common">bitter vine</name>
    <dbReference type="NCBI Taxonomy" id="192012"/>
    <lineage>
        <taxon>Eukaryota</taxon>
        <taxon>Viridiplantae</taxon>
        <taxon>Streptophyta</taxon>
        <taxon>Embryophyta</taxon>
        <taxon>Tracheophyta</taxon>
        <taxon>Spermatophyta</taxon>
        <taxon>Magnoliopsida</taxon>
        <taxon>eudicotyledons</taxon>
        <taxon>Gunneridae</taxon>
        <taxon>Pentapetalae</taxon>
        <taxon>asterids</taxon>
        <taxon>campanulids</taxon>
        <taxon>Asterales</taxon>
        <taxon>Asteraceae</taxon>
        <taxon>Asteroideae</taxon>
        <taxon>Heliantheae alliance</taxon>
        <taxon>Eupatorieae</taxon>
        <taxon>Mikania</taxon>
    </lineage>
</organism>
<dbReference type="Proteomes" id="UP000326396">
    <property type="component" value="Linkage Group LG1"/>
</dbReference>
<comment type="caution">
    <text evidence="1">The sequence shown here is derived from an EMBL/GenBank/DDBJ whole genome shotgun (WGS) entry which is preliminary data.</text>
</comment>
<keyword evidence="2" id="KW-1185">Reference proteome</keyword>
<proteinExistence type="predicted"/>
<dbReference type="AlphaFoldDB" id="A0A5N6PZE3"/>
<evidence type="ECO:0000313" key="1">
    <source>
        <dbReference type="EMBL" id="KAD7477061.1"/>
    </source>
</evidence>
<sequence length="257" mass="29379">MSLDPEVSACALQQTTTSVISSVTEKGLKSFSSQFTKTENAFKLFDEKPNWVGNKIQEPIDVEVLEIQKESKNESVVSFNNFEEIGKGVSTDEISEVKNQQDAIDVSNPILQHQNSFSVTIDSIVNFRSCFSFKHTKFKVGLKELDKMPIKMNVYGNYVVSFNNQMKLEYVNNHMKRYDNHGLDQFLLMFKYKKKETQNNRKVCLFRTCEAYNTMAKVPKDVTNCIVKSRAVSSLEKGSYSIEDVRKDDLLLGSKDE</sequence>
<accession>A0A5N6PZE3</accession>
<protein>
    <submittedName>
        <fullName evidence="1">Uncharacterized protein</fullName>
    </submittedName>
</protein>
<dbReference type="EMBL" id="SZYD01000001">
    <property type="protein sequence ID" value="KAD7477061.1"/>
    <property type="molecule type" value="Genomic_DNA"/>
</dbReference>
<gene>
    <name evidence="1" type="ORF">E3N88_00197</name>
</gene>
<reference evidence="1 2" key="1">
    <citation type="submission" date="2019-05" db="EMBL/GenBank/DDBJ databases">
        <title>Mikania micrantha, genome provides insights into the molecular mechanism of rapid growth.</title>
        <authorList>
            <person name="Liu B."/>
        </authorList>
    </citation>
    <scope>NUCLEOTIDE SEQUENCE [LARGE SCALE GENOMIC DNA]</scope>
    <source>
        <strain evidence="1">NLD-2019</strain>
        <tissue evidence="1">Leaf</tissue>
    </source>
</reference>